<sequence length="138" mass="14710">MTWLRTTTRAALDGTARLLVRWTDAVTSRSTVPNPVVAVRAVQLLLAEMGGADFYEAVQERLTALGFPPVACDGCHDHPCTCDSDALAELVEAFGPLAVRGLARSAVELFGTCGDPHDVLSTTQVDQLCAAADFFNTE</sequence>
<dbReference type="EMBL" id="KF602048">
    <property type="protein sequence ID" value="AHE39000.1"/>
    <property type="molecule type" value="Genomic_DNA"/>
</dbReference>
<organism evidence="1">
    <name type="scientific">Streptomyces sp. FR1</name>
    <dbReference type="NCBI Taxonomy" id="349971"/>
    <lineage>
        <taxon>Bacteria</taxon>
        <taxon>Bacillati</taxon>
        <taxon>Actinomycetota</taxon>
        <taxon>Actinomycetes</taxon>
        <taxon>Kitasatosporales</taxon>
        <taxon>Streptomycetaceae</taxon>
        <taxon>Streptomyces</taxon>
    </lineage>
</organism>
<evidence type="ECO:0000313" key="1">
    <source>
        <dbReference type="EMBL" id="AHE39000.1"/>
    </source>
</evidence>
<dbReference type="AlphaFoldDB" id="V9Z083"/>
<geneLocation type="plasmid" evidence="1">
    <name>pFRL3</name>
</geneLocation>
<protein>
    <submittedName>
        <fullName evidence="1">Uncharacterized protein</fullName>
    </submittedName>
</protein>
<reference evidence="1" key="1">
    <citation type="submission" date="2013-09" db="EMBL/GenBank/DDBJ databases">
        <title>Complete nucleotide sequence of Streptomyces linear plasmid pFRL3.</title>
        <authorList>
            <person name="Chen Z."/>
            <person name="Fang P."/>
            <person name="Qin Z."/>
        </authorList>
    </citation>
    <scope>NUCLEOTIDE SEQUENCE</scope>
    <source>
        <plasmid evidence="1">pFRL3</plasmid>
    </source>
</reference>
<gene>
    <name evidence="1" type="ORF">pFRL3_223c</name>
</gene>
<accession>V9Z083</accession>
<proteinExistence type="predicted"/>
<name>V9Z083_9ACTN</name>
<dbReference type="RefSeq" id="WP_024126381.1">
    <property type="nucleotide sequence ID" value="NC_023283.1"/>
</dbReference>
<keyword evidence="1" id="KW-0614">Plasmid</keyword>